<evidence type="ECO:0000313" key="1">
    <source>
        <dbReference type="EMBL" id="SHG88979.1"/>
    </source>
</evidence>
<sequence length="363" mass="42422">MTVRKIIELIELIKSKIGNENYITNLQDYQSTIQNNQSNIVLLKEILDKSIFDIEDLMEENIPELLQKVLVGKVIPFEFEKYQQKLIELKNKNHSDYSTLYNELTTLFAQMIEKINQNITEIENIRKIVNPFQTKDFDDLQEDNNAIFAIIFNNESSFNNLKSLSFELKNWDRGLFLYQQIISDETPKAFEIIEVEQGSVEVVINLIFDVAEKLVDLFKTGLETYGAYLAYKTLIHEKLFDTFKGNKELILLEEKREKLLLENVKKAVKDEIKKQVKKGKKQEALDKKIDEVTRLITDHIIKGNGVKLLSSPADKEEIVEKEKEKEKLFAKSKIDYKKLDAITKQLLLEEFTTLPPEENYEKE</sequence>
<dbReference type="OrthoDB" id="1427092at2"/>
<name>A0A1M5NIE0_9FLAO</name>
<evidence type="ECO:0000313" key="2">
    <source>
        <dbReference type="Proteomes" id="UP000184516"/>
    </source>
</evidence>
<reference evidence="2" key="1">
    <citation type="submission" date="2016-11" db="EMBL/GenBank/DDBJ databases">
        <authorList>
            <person name="Varghese N."/>
            <person name="Submissions S."/>
        </authorList>
    </citation>
    <scope>NUCLEOTIDE SEQUENCE [LARGE SCALE GENOMIC DNA]</scope>
    <source>
        <strain evidence="2">DSM 19978</strain>
    </source>
</reference>
<protein>
    <submittedName>
        <fullName evidence="1">Uncharacterized protein</fullName>
    </submittedName>
</protein>
<dbReference type="Proteomes" id="UP000184516">
    <property type="component" value="Unassembled WGS sequence"/>
</dbReference>
<dbReference type="RefSeq" id="WP_073371669.1">
    <property type="nucleotide sequence ID" value="NZ_FQWB01000008.1"/>
</dbReference>
<gene>
    <name evidence="1" type="ORF">SAMN05443549_10841</name>
</gene>
<organism evidence="1 2">
    <name type="scientific">Flavobacterium fluvii</name>
    <dbReference type="NCBI Taxonomy" id="468056"/>
    <lineage>
        <taxon>Bacteria</taxon>
        <taxon>Pseudomonadati</taxon>
        <taxon>Bacteroidota</taxon>
        <taxon>Flavobacteriia</taxon>
        <taxon>Flavobacteriales</taxon>
        <taxon>Flavobacteriaceae</taxon>
        <taxon>Flavobacterium</taxon>
    </lineage>
</organism>
<dbReference type="EMBL" id="FQWB01000008">
    <property type="protein sequence ID" value="SHG88979.1"/>
    <property type="molecule type" value="Genomic_DNA"/>
</dbReference>
<dbReference type="AlphaFoldDB" id="A0A1M5NIE0"/>
<proteinExistence type="predicted"/>
<accession>A0A1M5NIE0</accession>
<keyword evidence="2" id="KW-1185">Reference proteome</keyword>